<comment type="caution">
    <text evidence="1">The sequence shown here is derived from an EMBL/GenBank/DDBJ whole genome shotgun (WGS) entry which is preliminary data.</text>
</comment>
<reference evidence="1 2" key="1">
    <citation type="journal article" date="2019" name="New Phytol.">
        <title>Comparative genomics reveals unique wood-decay strategies and fruiting body development in the Schizophyllaceae.</title>
        <authorList>
            <person name="Almasi E."/>
            <person name="Sahu N."/>
            <person name="Krizsan K."/>
            <person name="Balint B."/>
            <person name="Kovacs G.M."/>
            <person name="Kiss B."/>
            <person name="Cseklye J."/>
            <person name="Drula E."/>
            <person name="Henrissat B."/>
            <person name="Nagy I."/>
            <person name="Chovatia M."/>
            <person name="Adam C."/>
            <person name="LaButti K."/>
            <person name="Lipzen A."/>
            <person name="Riley R."/>
            <person name="Grigoriev I.V."/>
            <person name="Nagy L.G."/>
        </authorList>
    </citation>
    <scope>NUCLEOTIDE SEQUENCE [LARGE SCALE GENOMIC DNA]</scope>
    <source>
        <strain evidence="1 2">NL-1724</strain>
    </source>
</reference>
<evidence type="ECO:0000313" key="2">
    <source>
        <dbReference type="Proteomes" id="UP000320762"/>
    </source>
</evidence>
<dbReference type="PROSITE" id="PS51257">
    <property type="entry name" value="PROKAR_LIPOPROTEIN"/>
    <property type="match status" value="1"/>
</dbReference>
<accession>A0A550C3V8</accession>
<sequence length="62" mass="6776">MPGLRVTMPGLCASSYACNRYCAGSRGRGFGCGYMRGSCGIRVVRQLHRQQRVNMVATFSCP</sequence>
<dbReference type="Proteomes" id="UP000320762">
    <property type="component" value="Unassembled WGS sequence"/>
</dbReference>
<keyword evidence="2" id="KW-1185">Reference proteome</keyword>
<organism evidence="1 2">
    <name type="scientific">Schizophyllum amplum</name>
    <dbReference type="NCBI Taxonomy" id="97359"/>
    <lineage>
        <taxon>Eukaryota</taxon>
        <taxon>Fungi</taxon>
        <taxon>Dikarya</taxon>
        <taxon>Basidiomycota</taxon>
        <taxon>Agaricomycotina</taxon>
        <taxon>Agaricomycetes</taxon>
        <taxon>Agaricomycetidae</taxon>
        <taxon>Agaricales</taxon>
        <taxon>Schizophyllaceae</taxon>
        <taxon>Schizophyllum</taxon>
    </lineage>
</organism>
<dbReference type="AlphaFoldDB" id="A0A550C3V8"/>
<feature type="non-terminal residue" evidence="1">
    <location>
        <position position="62"/>
    </location>
</feature>
<protein>
    <submittedName>
        <fullName evidence="1">Uncharacterized protein</fullName>
    </submittedName>
</protein>
<proteinExistence type="predicted"/>
<dbReference type="EMBL" id="VDMD01000028">
    <property type="protein sequence ID" value="TRM59481.1"/>
    <property type="molecule type" value="Genomic_DNA"/>
</dbReference>
<gene>
    <name evidence="1" type="ORF">BD626DRAFT_508452</name>
</gene>
<evidence type="ECO:0000313" key="1">
    <source>
        <dbReference type="EMBL" id="TRM59481.1"/>
    </source>
</evidence>
<name>A0A550C3V8_9AGAR</name>